<dbReference type="SUPFAM" id="SSF81345">
    <property type="entry name" value="ABC transporter involved in vitamin B12 uptake, BtuC"/>
    <property type="match status" value="1"/>
</dbReference>
<dbReference type="PANTHER" id="PTHR30472:SF1">
    <property type="entry name" value="FE(3+) DICITRATE TRANSPORT SYSTEM PERMEASE PROTEIN FECC-RELATED"/>
    <property type="match status" value="1"/>
</dbReference>
<feature type="transmembrane region" description="Helical" evidence="8">
    <location>
        <begin position="74"/>
        <end position="94"/>
    </location>
</feature>
<keyword evidence="4" id="KW-1003">Cell membrane</keyword>
<feature type="transmembrane region" description="Helical" evidence="8">
    <location>
        <begin position="178"/>
        <end position="198"/>
    </location>
</feature>
<name>A0A7V8FRJ4_9BURK</name>
<gene>
    <name evidence="9" type="primary">yfiZ</name>
    <name evidence="9" type="ORF">GAK30_00545</name>
</gene>
<dbReference type="GO" id="GO:0022857">
    <property type="term" value="F:transmembrane transporter activity"/>
    <property type="evidence" value="ECO:0007669"/>
    <property type="project" value="InterPro"/>
</dbReference>
<dbReference type="GO" id="GO:0033214">
    <property type="term" value="P:siderophore-iron import into cell"/>
    <property type="evidence" value="ECO:0007669"/>
    <property type="project" value="TreeGrafter"/>
</dbReference>
<keyword evidence="6 8" id="KW-1133">Transmembrane helix</keyword>
<evidence type="ECO:0000256" key="2">
    <source>
        <dbReference type="ARBA" id="ARBA00007935"/>
    </source>
</evidence>
<keyword evidence="7 8" id="KW-0472">Membrane</keyword>
<evidence type="ECO:0000256" key="7">
    <source>
        <dbReference type="ARBA" id="ARBA00023136"/>
    </source>
</evidence>
<feature type="transmembrane region" description="Helical" evidence="8">
    <location>
        <begin position="137"/>
        <end position="158"/>
    </location>
</feature>
<comment type="caution">
    <text evidence="9">The sequence shown here is derived from an EMBL/GenBank/DDBJ whole genome shotgun (WGS) entry which is preliminary data.</text>
</comment>
<feature type="transmembrane region" description="Helical" evidence="8">
    <location>
        <begin position="261"/>
        <end position="287"/>
    </location>
</feature>
<evidence type="ECO:0000256" key="5">
    <source>
        <dbReference type="ARBA" id="ARBA00022692"/>
    </source>
</evidence>
<keyword evidence="5 8" id="KW-0812">Transmembrane</keyword>
<evidence type="ECO:0000256" key="4">
    <source>
        <dbReference type="ARBA" id="ARBA00022475"/>
    </source>
</evidence>
<dbReference type="AlphaFoldDB" id="A0A7V8FRJ4"/>
<proteinExistence type="inferred from homology"/>
<sequence length="360" mass="36410">MPSPTASAPRAQARAWRRVHVAMAWLLLGAALVLLMAASLTAGPIPVSLADAYGALAAPDADRLADLLVWSDRLPRTVVAMAAGASLAVAGALMQAFTRNPMASPGLFGINAGALFALALCSLAGPDLSALLPFAPVQAQQAAIACIGAAAAGALVLALGHAGASRGAGTPFDVTRMVLAGAAVTALFGALTQAMLVTREETLDNILAWMAGSVAGRPLQPLAPLFALMALASCGAWLMARHIDVLMTGDGTATGLGLRTRWLRAAMALAVVALAGAAVAMVGNVGFIGLVVPHVARGLVGARHARLLPACAVLGALLLLAADVLVRQLAQPEEMPVGAVTAAIGTPVFFYLLARGWRRG</sequence>
<dbReference type="FunFam" id="1.10.3470.10:FF:000001">
    <property type="entry name" value="Vitamin B12 ABC transporter permease BtuC"/>
    <property type="match status" value="1"/>
</dbReference>
<dbReference type="GO" id="GO:0005886">
    <property type="term" value="C:plasma membrane"/>
    <property type="evidence" value="ECO:0007669"/>
    <property type="project" value="UniProtKB-SubCell"/>
</dbReference>
<comment type="subcellular location">
    <subcellularLocation>
        <location evidence="1">Cell membrane</location>
        <topology evidence="1">Multi-pass membrane protein</topology>
    </subcellularLocation>
</comment>
<dbReference type="Pfam" id="PF01032">
    <property type="entry name" value="FecCD"/>
    <property type="match status" value="1"/>
</dbReference>
<protein>
    <submittedName>
        <fullName evidence="9">Putative siderophore transport system permease protein YfiZ</fullName>
    </submittedName>
</protein>
<evidence type="ECO:0000256" key="1">
    <source>
        <dbReference type="ARBA" id="ARBA00004651"/>
    </source>
</evidence>
<dbReference type="EMBL" id="WNDQ01000005">
    <property type="protein sequence ID" value="KAF1023342.1"/>
    <property type="molecule type" value="Genomic_DNA"/>
</dbReference>
<feature type="transmembrane region" description="Helical" evidence="8">
    <location>
        <begin position="337"/>
        <end position="354"/>
    </location>
</feature>
<dbReference type="Gene3D" id="1.10.3470.10">
    <property type="entry name" value="ABC transporter involved in vitamin B12 uptake, BtuC"/>
    <property type="match status" value="1"/>
</dbReference>
<reference evidence="10" key="1">
    <citation type="journal article" date="2020" name="MBio">
        <title>Horizontal gene transfer to a defensive symbiont with a reduced genome amongst a multipartite beetle microbiome.</title>
        <authorList>
            <person name="Waterworth S.C."/>
            <person name="Florez L.V."/>
            <person name="Rees E.R."/>
            <person name="Hertweck C."/>
            <person name="Kaltenpoth M."/>
            <person name="Kwan J.C."/>
        </authorList>
    </citation>
    <scope>NUCLEOTIDE SEQUENCE [LARGE SCALE GENOMIC DNA]</scope>
</reference>
<feature type="transmembrane region" description="Helical" evidence="8">
    <location>
        <begin position="106"/>
        <end position="125"/>
    </location>
</feature>
<evidence type="ECO:0000313" key="10">
    <source>
        <dbReference type="Proteomes" id="UP000461670"/>
    </source>
</evidence>
<evidence type="ECO:0000256" key="8">
    <source>
        <dbReference type="SAM" id="Phobius"/>
    </source>
</evidence>
<keyword evidence="3" id="KW-0813">Transport</keyword>
<dbReference type="PANTHER" id="PTHR30472">
    <property type="entry name" value="FERRIC ENTEROBACTIN TRANSPORT SYSTEM PERMEASE PROTEIN"/>
    <property type="match status" value="1"/>
</dbReference>
<evidence type="ECO:0000256" key="3">
    <source>
        <dbReference type="ARBA" id="ARBA00022448"/>
    </source>
</evidence>
<comment type="similarity">
    <text evidence="2">Belongs to the binding-protein-dependent transport system permease family. FecCD subfamily.</text>
</comment>
<evidence type="ECO:0000256" key="6">
    <source>
        <dbReference type="ARBA" id="ARBA00022989"/>
    </source>
</evidence>
<dbReference type="Proteomes" id="UP000461670">
    <property type="component" value="Unassembled WGS sequence"/>
</dbReference>
<evidence type="ECO:0000313" key="9">
    <source>
        <dbReference type="EMBL" id="KAF1023342.1"/>
    </source>
</evidence>
<feature type="transmembrane region" description="Helical" evidence="8">
    <location>
        <begin position="218"/>
        <end position="240"/>
    </location>
</feature>
<organism evidence="9 10">
    <name type="scientific">Paracidovorax wautersii</name>
    <dbReference type="NCBI Taxonomy" id="1177982"/>
    <lineage>
        <taxon>Bacteria</taxon>
        <taxon>Pseudomonadati</taxon>
        <taxon>Pseudomonadota</taxon>
        <taxon>Betaproteobacteria</taxon>
        <taxon>Burkholderiales</taxon>
        <taxon>Comamonadaceae</taxon>
        <taxon>Paracidovorax</taxon>
    </lineage>
</organism>
<dbReference type="InterPro" id="IPR037294">
    <property type="entry name" value="ABC_BtuC-like"/>
</dbReference>
<accession>A0A7V8FRJ4</accession>
<dbReference type="CDD" id="cd06550">
    <property type="entry name" value="TM_ABC_iron-siderophores_like"/>
    <property type="match status" value="1"/>
</dbReference>
<feature type="transmembrane region" description="Helical" evidence="8">
    <location>
        <begin position="307"/>
        <end position="325"/>
    </location>
</feature>
<dbReference type="InterPro" id="IPR000522">
    <property type="entry name" value="ABC_transptr_permease_BtuC"/>
</dbReference>